<dbReference type="PANTHER" id="PTHR28069">
    <property type="entry name" value="GH20023P"/>
    <property type="match status" value="1"/>
</dbReference>
<dbReference type="EMBL" id="MU157850">
    <property type="protein sequence ID" value="KAF9528729.1"/>
    <property type="molecule type" value="Genomic_DNA"/>
</dbReference>
<evidence type="ECO:0000256" key="2">
    <source>
        <dbReference type="ARBA" id="ARBA00022771"/>
    </source>
</evidence>
<dbReference type="InterPro" id="IPR002893">
    <property type="entry name" value="Znf_MYND"/>
</dbReference>
<accession>A0A9P6EHC4</accession>
<organism evidence="6 7">
    <name type="scientific">Crepidotus variabilis</name>
    <dbReference type="NCBI Taxonomy" id="179855"/>
    <lineage>
        <taxon>Eukaryota</taxon>
        <taxon>Fungi</taxon>
        <taxon>Dikarya</taxon>
        <taxon>Basidiomycota</taxon>
        <taxon>Agaricomycotina</taxon>
        <taxon>Agaricomycetes</taxon>
        <taxon>Agaricomycetidae</taxon>
        <taxon>Agaricales</taxon>
        <taxon>Agaricineae</taxon>
        <taxon>Crepidotaceae</taxon>
        <taxon>Crepidotus</taxon>
    </lineage>
</organism>
<dbReference type="Pfam" id="PF20179">
    <property type="entry name" value="MSS51_C"/>
    <property type="match status" value="1"/>
</dbReference>
<evidence type="ECO:0000256" key="4">
    <source>
        <dbReference type="PROSITE-ProRule" id="PRU00134"/>
    </source>
</evidence>
<keyword evidence="1" id="KW-0479">Metal-binding</keyword>
<evidence type="ECO:0000256" key="3">
    <source>
        <dbReference type="ARBA" id="ARBA00022833"/>
    </source>
</evidence>
<evidence type="ECO:0000313" key="7">
    <source>
        <dbReference type="Proteomes" id="UP000807306"/>
    </source>
</evidence>
<dbReference type="InterPro" id="IPR046824">
    <property type="entry name" value="Mss51-like_C"/>
</dbReference>
<evidence type="ECO:0000313" key="6">
    <source>
        <dbReference type="EMBL" id="KAF9528729.1"/>
    </source>
</evidence>
<gene>
    <name evidence="6" type="ORF">CPB83DRAFT_853653</name>
</gene>
<proteinExistence type="predicted"/>
<name>A0A9P6EHC4_9AGAR</name>
<dbReference type="Gene3D" id="6.10.140.2220">
    <property type="match status" value="1"/>
</dbReference>
<feature type="domain" description="MYND-type" evidence="5">
    <location>
        <begin position="22"/>
        <end position="63"/>
    </location>
</feature>
<dbReference type="Proteomes" id="UP000807306">
    <property type="component" value="Unassembled WGS sequence"/>
</dbReference>
<protein>
    <recommendedName>
        <fullName evidence="5">MYND-type domain-containing protein</fullName>
    </recommendedName>
</protein>
<dbReference type="SUPFAM" id="SSF144232">
    <property type="entry name" value="HIT/MYND zinc finger-like"/>
    <property type="match status" value="1"/>
</dbReference>
<dbReference type="GO" id="GO:0008270">
    <property type="term" value="F:zinc ion binding"/>
    <property type="evidence" value="ECO:0007669"/>
    <property type="project" value="UniProtKB-KW"/>
</dbReference>
<evidence type="ECO:0000259" key="5">
    <source>
        <dbReference type="PROSITE" id="PS50865"/>
    </source>
</evidence>
<sequence>MDPLEIYGVRIPPMAANIHQACYQCFKLQAPDSALQKCSACKRVSYCSTACQKANWSRHKGICKAFKAIELRFAPEIATLTRLDTKEDGTPLDSDPVKLTQCLNQIAVMMMSGLEDILGRKIDIPERNLVGWEPRCLACGRSDTVLRMEAALKGLATPEASLKPCPNCKLSFYCSEVHWALVNDKHSNAPWSGEDGPSQCDANRGCQQDIRFELIMSGANQGEFMWAPERTAAQWKSLKDIAWTEFRPYLVEADLPIPPEALDQMLHSATEGLSMPMTILWALENLYNNETWTKKETLVIDILGAASKELQFSKIFEEILHRLPDVKKLILNFISPELATLTEPKSFSINMDTCPECTQRRRRRTQAHYPQEYHTFIQEKSGHKPDLAVAFNSGASQENGASWLQTMEILVERGTPTLFTAYNQTEAAEEAEMLRSVGAHLHPQLGPGKNQWGSEILRTEPNTVTGFYAVNGWLAGGFPAGTE</sequence>
<keyword evidence="7" id="KW-1185">Reference proteome</keyword>
<comment type="caution">
    <text evidence="6">The sequence shown here is derived from an EMBL/GenBank/DDBJ whole genome shotgun (WGS) entry which is preliminary data.</text>
</comment>
<dbReference type="Pfam" id="PF01753">
    <property type="entry name" value="zf-MYND"/>
    <property type="match status" value="1"/>
</dbReference>
<dbReference type="AlphaFoldDB" id="A0A9P6EHC4"/>
<dbReference type="Gene3D" id="1.10.220.160">
    <property type="match status" value="1"/>
</dbReference>
<keyword evidence="3" id="KW-0862">Zinc</keyword>
<keyword evidence="2 4" id="KW-0863">Zinc-finger</keyword>
<dbReference type="PROSITE" id="PS50865">
    <property type="entry name" value="ZF_MYND_2"/>
    <property type="match status" value="1"/>
</dbReference>
<reference evidence="6" key="1">
    <citation type="submission" date="2020-11" db="EMBL/GenBank/DDBJ databases">
        <authorList>
            <consortium name="DOE Joint Genome Institute"/>
            <person name="Ahrendt S."/>
            <person name="Riley R."/>
            <person name="Andreopoulos W."/>
            <person name="Labutti K."/>
            <person name="Pangilinan J."/>
            <person name="Ruiz-Duenas F.J."/>
            <person name="Barrasa J.M."/>
            <person name="Sanchez-Garcia M."/>
            <person name="Camarero S."/>
            <person name="Miyauchi S."/>
            <person name="Serrano A."/>
            <person name="Linde D."/>
            <person name="Babiker R."/>
            <person name="Drula E."/>
            <person name="Ayuso-Fernandez I."/>
            <person name="Pacheco R."/>
            <person name="Padilla G."/>
            <person name="Ferreira P."/>
            <person name="Barriuso J."/>
            <person name="Kellner H."/>
            <person name="Castanera R."/>
            <person name="Alfaro M."/>
            <person name="Ramirez L."/>
            <person name="Pisabarro A.G."/>
            <person name="Kuo A."/>
            <person name="Tritt A."/>
            <person name="Lipzen A."/>
            <person name="He G."/>
            <person name="Yan M."/>
            <person name="Ng V."/>
            <person name="Cullen D."/>
            <person name="Martin F."/>
            <person name="Rosso M.-N."/>
            <person name="Henrissat B."/>
            <person name="Hibbett D."/>
            <person name="Martinez A.T."/>
            <person name="Grigoriev I.V."/>
        </authorList>
    </citation>
    <scope>NUCLEOTIDE SEQUENCE</scope>
    <source>
        <strain evidence="6">CBS 506.95</strain>
    </source>
</reference>
<evidence type="ECO:0000256" key="1">
    <source>
        <dbReference type="ARBA" id="ARBA00022723"/>
    </source>
</evidence>
<dbReference type="PANTHER" id="PTHR28069:SF1">
    <property type="entry name" value="PROTEIN MSS51, MITOCHONDRIAL"/>
    <property type="match status" value="1"/>
</dbReference>
<dbReference type="OrthoDB" id="432970at2759"/>